<dbReference type="EMBL" id="CP014504">
    <property type="protein sequence ID" value="AMP98228.1"/>
    <property type="molecule type" value="Genomic_DNA"/>
</dbReference>
<name>A0A127VB45_9SPHI</name>
<dbReference type="PANTHER" id="PTHR21496">
    <property type="entry name" value="FERREDOXIN-RELATED"/>
    <property type="match status" value="1"/>
</dbReference>
<dbReference type="InterPro" id="IPR036922">
    <property type="entry name" value="Rieske_2Fe-2S_sf"/>
</dbReference>
<dbReference type="GO" id="GO:0046872">
    <property type="term" value="F:metal ion binding"/>
    <property type="evidence" value="ECO:0007669"/>
    <property type="project" value="UniProtKB-KW"/>
</dbReference>
<sequence length="114" mass="12927">MADLRWYKIEEEIPAGDFIRQINLAGKKLCLLRHQNEIHLVQNSCPHAGGILSGGWCEHGKLICPIHRYTYDLSTGRGAEGQGDYIDLYPVKEEPDGLYAGFKQSLFSRFFGKK</sequence>
<reference evidence="8 9" key="1">
    <citation type="submission" date="2016-03" db="EMBL/GenBank/DDBJ databases">
        <title>Complete genome sequence of Pedobacter cryoconitis PAMC 27485.</title>
        <authorList>
            <person name="Lee J."/>
            <person name="Kim O.-S."/>
        </authorList>
    </citation>
    <scope>NUCLEOTIDE SEQUENCE [LARGE SCALE GENOMIC DNA]</scope>
    <source>
        <strain evidence="8 9">PAMC 27485</strain>
    </source>
</reference>
<dbReference type="RefSeq" id="WP_068398147.1">
    <property type="nucleotide sequence ID" value="NZ_CP014504.1"/>
</dbReference>
<evidence type="ECO:0000256" key="6">
    <source>
        <dbReference type="ARBA" id="ARBA00038001"/>
    </source>
</evidence>
<dbReference type="SUPFAM" id="SSF50022">
    <property type="entry name" value="ISP domain"/>
    <property type="match status" value="1"/>
</dbReference>
<dbReference type="Pfam" id="PF00355">
    <property type="entry name" value="Rieske"/>
    <property type="match status" value="1"/>
</dbReference>
<evidence type="ECO:0000256" key="5">
    <source>
        <dbReference type="ARBA" id="ARBA00034078"/>
    </source>
</evidence>
<proteinExistence type="inferred from homology"/>
<dbReference type="PANTHER" id="PTHR21496:SF0">
    <property type="entry name" value="RIESKE DOMAIN-CONTAINING PROTEIN"/>
    <property type="match status" value="1"/>
</dbReference>
<dbReference type="Gene3D" id="2.102.10.10">
    <property type="entry name" value="Rieske [2Fe-2S] iron-sulphur domain"/>
    <property type="match status" value="1"/>
</dbReference>
<keyword evidence="3" id="KW-0408">Iron</keyword>
<comment type="similarity">
    <text evidence="6">Belongs to the bacterial ring-hydroxylating dioxygenase ferredoxin component family.</text>
</comment>
<evidence type="ECO:0000256" key="1">
    <source>
        <dbReference type="ARBA" id="ARBA00022714"/>
    </source>
</evidence>
<keyword evidence="1" id="KW-0001">2Fe-2S</keyword>
<keyword evidence="2" id="KW-0479">Metal-binding</keyword>
<evidence type="ECO:0000259" key="7">
    <source>
        <dbReference type="PROSITE" id="PS51296"/>
    </source>
</evidence>
<protein>
    <submittedName>
        <fullName evidence="8">Rieske (2Fe-2S) domain protein</fullName>
    </submittedName>
</protein>
<evidence type="ECO:0000256" key="4">
    <source>
        <dbReference type="ARBA" id="ARBA00023014"/>
    </source>
</evidence>
<keyword evidence="9" id="KW-1185">Reference proteome</keyword>
<dbReference type="PATRIC" id="fig|188932.3.peg.1359"/>
<dbReference type="Proteomes" id="UP000071561">
    <property type="component" value="Chromosome"/>
</dbReference>
<dbReference type="KEGG" id="pcm:AY601_1308"/>
<keyword evidence="4" id="KW-0411">Iron-sulfur</keyword>
<evidence type="ECO:0000313" key="8">
    <source>
        <dbReference type="EMBL" id="AMP98228.1"/>
    </source>
</evidence>
<gene>
    <name evidence="8" type="ORF">AY601_1308</name>
</gene>
<dbReference type="OrthoDB" id="593800at2"/>
<accession>A0A127VB45</accession>
<feature type="domain" description="Rieske" evidence="7">
    <location>
        <begin position="6"/>
        <end position="100"/>
    </location>
</feature>
<dbReference type="CDD" id="cd03467">
    <property type="entry name" value="Rieske"/>
    <property type="match status" value="1"/>
</dbReference>
<comment type="cofactor">
    <cofactor evidence="5">
        <name>[2Fe-2S] cluster</name>
        <dbReference type="ChEBI" id="CHEBI:190135"/>
    </cofactor>
</comment>
<evidence type="ECO:0000256" key="3">
    <source>
        <dbReference type="ARBA" id="ARBA00023004"/>
    </source>
</evidence>
<dbReference type="PROSITE" id="PS51296">
    <property type="entry name" value="RIESKE"/>
    <property type="match status" value="1"/>
</dbReference>
<dbReference type="AlphaFoldDB" id="A0A127VB45"/>
<dbReference type="InterPro" id="IPR017941">
    <property type="entry name" value="Rieske_2Fe-2S"/>
</dbReference>
<dbReference type="GO" id="GO:0051537">
    <property type="term" value="F:2 iron, 2 sulfur cluster binding"/>
    <property type="evidence" value="ECO:0007669"/>
    <property type="project" value="UniProtKB-KW"/>
</dbReference>
<evidence type="ECO:0000256" key="2">
    <source>
        <dbReference type="ARBA" id="ARBA00022723"/>
    </source>
</evidence>
<evidence type="ECO:0000313" key="9">
    <source>
        <dbReference type="Proteomes" id="UP000071561"/>
    </source>
</evidence>
<organism evidence="8 9">
    <name type="scientific">Pedobacter cryoconitis</name>
    <dbReference type="NCBI Taxonomy" id="188932"/>
    <lineage>
        <taxon>Bacteria</taxon>
        <taxon>Pseudomonadati</taxon>
        <taxon>Bacteroidota</taxon>
        <taxon>Sphingobacteriia</taxon>
        <taxon>Sphingobacteriales</taxon>
        <taxon>Sphingobacteriaceae</taxon>
        <taxon>Pedobacter</taxon>
    </lineage>
</organism>